<keyword evidence="2" id="KW-1185">Reference proteome</keyword>
<comment type="caution">
    <text evidence="1">The sequence shown here is derived from an EMBL/GenBank/DDBJ whole genome shotgun (WGS) entry which is preliminary data.</text>
</comment>
<organism evidence="1 2">
    <name type="scientific">Lederbergia citrea</name>
    <dbReference type="NCBI Taxonomy" id="2833581"/>
    <lineage>
        <taxon>Bacteria</taxon>
        <taxon>Bacillati</taxon>
        <taxon>Bacillota</taxon>
        <taxon>Bacilli</taxon>
        <taxon>Bacillales</taxon>
        <taxon>Bacillaceae</taxon>
        <taxon>Lederbergia</taxon>
    </lineage>
</organism>
<gene>
    <name evidence="1" type="ORF">KHA91_07185</name>
</gene>
<evidence type="ECO:0000313" key="1">
    <source>
        <dbReference type="EMBL" id="MBS4222541.1"/>
    </source>
</evidence>
<dbReference type="Proteomes" id="UP000676456">
    <property type="component" value="Unassembled WGS sequence"/>
</dbReference>
<evidence type="ECO:0000313" key="2">
    <source>
        <dbReference type="Proteomes" id="UP000676456"/>
    </source>
</evidence>
<dbReference type="AlphaFoldDB" id="A0A942Z557"/>
<dbReference type="RefSeq" id="WP_213097485.1">
    <property type="nucleotide sequence ID" value="NZ_JAGYPH010000001.1"/>
</dbReference>
<proteinExistence type="predicted"/>
<protein>
    <submittedName>
        <fullName evidence="1">Uncharacterized protein</fullName>
    </submittedName>
</protein>
<accession>A0A942Z557</accession>
<reference evidence="1 2" key="1">
    <citation type="submission" date="2021-05" db="EMBL/GenBank/DDBJ databases">
        <title>Novel Bacillus species.</title>
        <authorList>
            <person name="Liu G."/>
        </authorList>
    </citation>
    <scope>NUCLEOTIDE SEQUENCE [LARGE SCALE GENOMIC DNA]</scope>
    <source>
        <strain evidence="1 2">FJAT-49682</strain>
    </source>
</reference>
<name>A0A942Z557_9BACI</name>
<sequence length="56" mass="6354">MRANEQNRMASYSSVDYINFKNSAVKENYSIQGDSTAEYGFALSDIPSLKQQLERS</sequence>
<dbReference type="EMBL" id="JAGYPN010000001">
    <property type="protein sequence ID" value="MBS4222541.1"/>
    <property type="molecule type" value="Genomic_DNA"/>
</dbReference>